<evidence type="ECO:0000259" key="4">
    <source>
        <dbReference type="Pfam" id="PF00535"/>
    </source>
</evidence>
<evidence type="ECO:0000313" key="5">
    <source>
        <dbReference type="EMBL" id="MBC4014693.1"/>
    </source>
</evidence>
<dbReference type="AlphaFoldDB" id="A0A9X0QWT4"/>
<protein>
    <submittedName>
        <fullName evidence="5">Glycosyltransferase family 2 protein</fullName>
    </submittedName>
</protein>
<dbReference type="GO" id="GO:0016757">
    <property type="term" value="F:glycosyltransferase activity"/>
    <property type="evidence" value="ECO:0007669"/>
    <property type="project" value="UniProtKB-KW"/>
</dbReference>
<reference evidence="5" key="1">
    <citation type="submission" date="2020-08" db="EMBL/GenBank/DDBJ databases">
        <authorList>
            <person name="Hu Y."/>
            <person name="Nguyen S.V."/>
            <person name="Li F."/>
            <person name="Fanning S."/>
        </authorList>
    </citation>
    <scope>NUCLEOTIDE SEQUENCE</scope>
    <source>
        <strain evidence="5">SYSU D8009</strain>
    </source>
</reference>
<dbReference type="Pfam" id="PF00535">
    <property type="entry name" value="Glycos_transf_2"/>
    <property type="match status" value="1"/>
</dbReference>
<keyword evidence="2" id="KW-0328">Glycosyltransferase</keyword>
<evidence type="ECO:0000256" key="1">
    <source>
        <dbReference type="ARBA" id="ARBA00006739"/>
    </source>
</evidence>
<evidence type="ECO:0000256" key="2">
    <source>
        <dbReference type="ARBA" id="ARBA00022676"/>
    </source>
</evidence>
<dbReference type="SUPFAM" id="SSF53448">
    <property type="entry name" value="Nucleotide-diphospho-sugar transferases"/>
    <property type="match status" value="1"/>
</dbReference>
<dbReference type="InterPro" id="IPR001173">
    <property type="entry name" value="Glyco_trans_2-like"/>
</dbReference>
<evidence type="ECO:0000256" key="3">
    <source>
        <dbReference type="ARBA" id="ARBA00022679"/>
    </source>
</evidence>
<keyword evidence="3" id="KW-0808">Transferase</keyword>
<gene>
    <name evidence="5" type="ORF">H7965_05085</name>
</gene>
<dbReference type="PANTHER" id="PTHR43179">
    <property type="entry name" value="RHAMNOSYLTRANSFERASE WBBL"/>
    <property type="match status" value="1"/>
</dbReference>
<sequence>MLTVCFATYNRAAMLPRVLGAFTGLRAPQGGWRLLVVDNGSSDSTADIVQGFADRLPLHLLRQPLPGKNRALNAALPHLAGELAVFTDDDVLPEADWLIRLQDAAAAHPEATLFGGTVQPVWPAPVPDWLSEQAVEFSVLYAQKQRPSGPCGIEDIFGPNMAIRRAVFEAGTRFAEHVGPDATNPLYAMGSETELLRRLAAAGHRGWFVAEARVGHIIRPEQMEERWILERAYRYGIGEGRNHAGALSRGPQLAGLPAPLLLRLIAYRLAAKGLAVLPASPRRLRIRYRDRWLAGVAAGRRAAGGPQLSA</sequence>
<dbReference type="Proteomes" id="UP000600101">
    <property type="component" value="Unassembled WGS sequence"/>
</dbReference>
<evidence type="ECO:0000313" key="6">
    <source>
        <dbReference type="Proteomes" id="UP000600101"/>
    </source>
</evidence>
<comment type="similarity">
    <text evidence="1">Belongs to the glycosyltransferase 2 family.</text>
</comment>
<comment type="caution">
    <text evidence="5">The sequence shown here is derived from an EMBL/GenBank/DDBJ whole genome shotgun (WGS) entry which is preliminary data.</text>
</comment>
<proteinExistence type="inferred from homology"/>
<dbReference type="RefSeq" id="WP_186769466.1">
    <property type="nucleotide sequence ID" value="NZ_JACOMF010000004.1"/>
</dbReference>
<organism evidence="5 6">
    <name type="scientific">Siccirubricoccus deserti</name>
    <dbReference type="NCBI Taxonomy" id="2013562"/>
    <lineage>
        <taxon>Bacteria</taxon>
        <taxon>Pseudomonadati</taxon>
        <taxon>Pseudomonadota</taxon>
        <taxon>Alphaproteobacteria</taxon>
        <taxon>Acetobacterales</taxon>
        <taxon>Roseomonadaceae</taxon>
        <taxon>Siccirubricoccus</taxon>
    </lineage>
</organism>
<feature type="domain" description="Glycosyltransferase 2-like" evidence="4">
    <location>
        <begin position="3"/>
        <end position="169"/>
    </location>
</feature>
<dbReference type="PANTHER" id="PTHR43179:SF12">
    <property type="entry name" value="GALACTOFURANOSYLTRANSFERASE GLFT2"/>
    <property type="match status" value="1"/>
</dbReference>
<accession>A0A9X0QWT4</accession>
<keyword evidence="6" id="KW-1185">Reference proteome</keyword>
<dbReference type="Gene3D" id="3.90.550.10">
    <property type="entry name" value="Spore Coat Polysaccharide Biosynthesis Protein SpsA, Chain A"/>
    <property type="match status" value="1"/>
</dbReference>
<dbReference type="EMBL" id="JACOMF010000004">
    <property type="protein sequence ID" value="MBC4014693.1"/>
    <property type="molecule type" value="Genomic_DNA"/>
</dbReference>
<dbReference type="CDD" id="cd00761">
    <property type="entry name" value="Glyco_tranf_GTA_type"/>
    <property type="match status" value="1"/>
</dbReference>
<dbReference type="InterPro" id="IPR029044">
    <property type="entry name" value="Nucleotide-diphossugar_trans"/>
</dbReference>
<name>A0A9X0QWT4_9PROT</name>